<comment type="caution">
    <text evidence="3">The sequence shown here is derived from an EMBL/GenBank/DDBJ whole genome shotgun (WGS) entry which is preliminary data.</text>
</comment>
<feature type="region of interest" description="Disordered" evidence="1">
    <location>
        <begin position="30"/>
        <end position="55"/>
    </location>
</feature>
<keyword evidence="2" id="KW-0732">Signal</keyword>
<name>A0ABP6V5K9_9GAMM</name>
<dbReference type="EMBL" id="BAABCX010000001">
    <property type="protein sequence ID" value="GAA3527201.1"/>
    <property type="molecule type" value="Genomic_DNA"/>
</dbReference>
<evidence type="ECO:0000256" key="2">
    <source>
        <dbReference type="SAM" id="SignalP"/>
    </source>
</evidence>
<proteinExistence type="predicted"/>
<dbReference type="RefSeq" id="WP_344954030.1">
    <property type="nucleotide sequence ID" value="NZ_BAABCX010000001.1"/>
</dbReference>
<dbReference type="PROSITE" id="PS51257">
    <property type="entry name" value="PROKAR_LIPOPROTEIN"/>
    <property type="match status" value="1"/>
</dbReference>
<gene>
    <name evidence="3" type="ORF">GCM10022394_02960</name>
</gene>
<evidence type="ECO:0000256" key="1">
    <source>
        <dbReference type="SAM" id="MobiDB-lite"/>
    </source>
</evidence>
<evidence type="ECO:0000313" key="4">
    <source>
        <dbReference type="Proteomes" id="UP001500795"/>
    </source>
</evidence>
<dbReference type="Proteomes" id="UP001500795">
    <property type="component" value="Unassembled WGS sequence"/>
</dbReference>
<evidence type="ECO:0000313" key="3">
    <source>
        <dbReference type="EMBL" id="GAA3527201.1"/>
    </source>
</evidence>
<evidence type="ECO:0008006" key="5">
    <source>
        <dbReference type="Google" id="ProtNLM"/>
    </source>
</evidence>
<accession>A0ABP6V5K9</accession>
<feature type="chain" id="PRO_5047397647" description="Lipoprotein" evidence="2">
    <location>
        <begin position="20"/>
        <end position="55"/>
    </location>
</feature>
<protein>
    <recommendedName>
        <fullName evidence="5">Lipoprotein</fullName>
    </recommendedName>
</protein>
<sequence length="55" mass="5690">MRIKTILALSLMLSLAACNGTPVRYHSDREIPEGPGLLSGPDGVFGHAPADTGGK</sequence>
<feature type="signal peptide" evidence="2">
    <location>
        <begin position="1"/>
        <end position="19"/>
    </location>
</feature>
<keyword evidence="4" id="KW-1185">Reference proteome</keyword>
<organism evidence="3 4">
    <name type="scientific">Zobellella aerophila</name>
    <dbReference type="NCBI Taxonomy" id="870480"/>
    <lineage>
        <taxon>Bacteria</taxon>
        <taxon>Pseudomonadati</taxon>
        <taxon>Pseudomonadota</taxon>
        <taxon>Gammaproteobacteria</taxon>
        <taxon>Aeromonadales</taxon>
        <taxon>Aeromonadaceae</taxon>
        <taxon>Zobellella</taxon>
    </lineage>
</organism>
<reference evidence="4" key="1">
    <citation type="journal article" date="2019" name="Int. J. Syst. Evol. Microbiol.">
        <title>The Global Catalogue of Microorganisms (GCM) 10K type strain sequencing project: providing services to taxonomists for standard genome sequencing and annotation.</title>
        <authorList>
            <consortium name="The Broad Institute Genomics Platform"/>
            <consortium name="The Broad Institute Genome Sequencing Center for Infectious Disease"/>
            <person name="Wu L."/>
            <person name="Ma J."/>
        </authorList>
    </citation>
    <scope>NUCLEOTIDE SEQUENCE [LARGE SCALE GENOMIC DNA]</scope>
    <source>
        <strain evidence="4">JCM 17110</strain>
    </source>
</reference>